<gene>
    <name evidence="8" type="primary">rnfA</name>
    <name evidence="9" type="ORF">CDQ84_13835</name>
</gene>
<comment type="function">
    <text evidence="8">Part of a membrane-bound complex that couples electron transfer with translocation of ions across the membrane.</text>
</comment>
<name>A0A2K2FEA7_9CLOT</name>
<evidence type="ECO:0000256" key="7">
    <source>
        <dbReference type="ARBA" id="ARBA00023136"/>
    </source>
</evidence>
<keyword evidence="2 8" id="KW-0813">Transport</keyword>
<feature type="transmembrane region" description="Helical" evidence="8">
    <location>
        <begin position="38"/>
        <end position="59"/>
    </location>
</feature>
<dbReference type="GO" id="GO:0022900">
    <property type="term" value="P:electron transport chain"/>
    <property type="evidence" value="ECO:0007669"/>
    <property type="project" value="UniProtKB-UniRule"/>
</dbReference>
<dbReference type="KEGG" id="cthd:CDO33_18760"/>
<keyword evidence="5 8" id="KW-0249">Electron transport</keyword>
<protein>
    <recommendedName>
        <fullName evidence="8">Ion-translocating oxidoreductase complex subunit A</fullName>
        <ecNumber evidence="8">7.-.-.-</ecNumber>
    </recommendedName>
    <alternativeName>
        <fullName evidence="8">Rnf electron transport complex subunit A</fullName>
    </alternativeName>
</protein>
<keyword evidence="8" id="KW-1003">Cell membrane</keyword>
<feature type="transmembrane region" description="Helical" evidence="8">
    <location>
        <begin position="172"/>
        <end position="191"/>
    </location>
</feature>
<feature type="transmembrane region" description="Helical" evidence="8">
    <location>
        <begin position="71"/>
        <end position="91"/>
    </location>
</feature>
<dbReference type="EC" id="7.-.-.-" evidence="8"/>
<dbReference type="EMBL" id="NIOJ01000040">
    <property type="protein sequence ID" value="PNT97121.1"/>
    <property type="molecule type" value="Genomic_DNA"/>
</dbReference>
<evidence type="ECO:0000256" key="4">
    <source>
        <dbReference type="ARBA" id="ARBA00022967"/>
    </source>
</evidence>
<dbReference type="NCBIfam" id="NF003481">
    <property type="entry name" value="PRK05151.1"/>
    <property type="match status" value="1"/>
</dbReference>
<dbReference type="PANTHER" id="PTHR30335">
    <property type="entry name" value="INTEGRAL MEMBRANE PROTEIN OF SOXR-REDUCING COMPLEX"/>
    <property type="match status" value="1"/>
</dbReference>
<keyword evidence="4 8" id="KW-1278">Translocase</keyword>
<dbReference type="RefSeq" id="WP_103082328.1">
    <property type="nucleotide sequence ID" value="NZ_CP021850.1"/>
</dbReference>
<organism evidence="9 10">
    <name type="scientific">Clostridium thermosuccinogenes</name>
    <dbReference type="NCBI Taxonomy" id="84032"/>
    <lineage>
        <taxon>Bacteria</taxon>
        <taxon>Bacillati</taxon>
        <taxon>Bacillota</taxon>
        <taxon>Clostridia</taxon>
        <taxon>Eubacteriales</taxon>
        <taxon>Clostridiaceae</taxon>
        <taxon>Clostridium</taxon>
    </lineage>
</organism>
<accession>A0A2K2FEA7</accession>
<keyword evidence="3 8" id="KW-0812">Transmembrane</keyword>
<comment type="subcellular location">
    <subcellularLocation>
        <location evidence="8">Cell membrane</location>
        <topology evidence="8">Multi-pass membrane protein</topology>
    </subcellularLocation>
    <subcellularLocation>
        <location evidence="1">Endomembrane system</location>
        <topology evidence="1">Multi-pass membrane protein</topology>
    </subcellularLocation>
</comment>
<evidence type="ECO:0000256" key="6">
    <source>
        <dbReference type="ARBA" id="ARBA00022989"/>
    </source>
</evidence>
<dbReference type="NCBIfam" id="TIGR01943">
    <property type="entry name" value="rnfA"/>
    <property type="match status" value="1"/>
</dbReference>
<dbReference type="InterPro" id="IPR003667">
    <property type="entry name" value="NqrDE/RnfAE"/>
</dbReference>
<evidence type="ECO:0000256" key="3">
    <source>
        <dbReference type="ARBA" id="ARBA00022692"/>
    </source>
</evidence>
<dbReference type="HAMAP" id="MF_00459">
    <property type="entry name" value="RsxA_RnfA"/>
    <property type="match status" value="1"/>
</dbReference>
<reference evidence="9 10" key="1">
    <citation type="submission" date="2017-06" db="EMBL/GenBank/DDBJ databases">
        <title>Investigating the central metabolism of Clostridium thermosuccinogenes.</title>
        <authorList>
            <person name="Koendjbiharie J.G."/>
            <person name="van Kranenburg R."/>
        </authorList>
    </citation>
    <scope>NUCLEOTIDE SEQUENCE [LARGE SCALE GENOMIC DNA]</scope>
    <source>
        <strain evidence="9 10">DSM 5806</strain>
    </source>
</reference>
<sequence>MKEMIILIISAILVENFVLVKFLGICPFLGVSKKLSTAIGMSVAVIFVMTIASAATWLVNEYLLAPYKLEYLQTIAFILVIAALVQLVETVMKKLMPPLYKALGIYLPLITTNCAVLGVALLNMEREYSLLNSVVYSFGAGLGFTLALVIFSGVRERIEYNDIPESLKGLPITLIAAALVSVAFFGFQGLFS</sequence>
<dbReference type="OrthoDB" id="9803631at2"/>
<evidence type="ECO:0000256" key="5">
    <source>
        <dbReference type="ARBA" id="ARBA00022982"/>
    </source>
</evidence>
<evidence type="ECO:0000256" key="1">
    <source>
        <dbReference type="ARBA" id="ARBA00004127"/>
    </source>
</evidence>
<dbReference type="PIRSF" id="PIRSF006102">
    <property type="entry name" value="NQR_DE"/>
    <property type="match status" value="1"/>
</dbReference>
<dbReference type="GO" id="GO:0005886">
    <property type="term" value="C:plasma membrane"/>
    <property type="evidence" value="ECO:0007669"/>
    <property type="project" value="UniProtKB-SubCell"/>
</dbReference>
<dbReference type="GO" id="GO:0012505">
    <property type="term" value="C:endomembrane system"/>
    <property type="evidence" value="ECO:0007669"/>
    <property type="project" value="UniProtKB-SubCell"/>
</dbReference>
<proteinExistence type="inferred from homology"/>
<keyword evidence="7 8" id="KW-0472">Membrane</keyword>
<dbReference type="AlphaFoldDB" id="A0A2K2FEA7"/>
<dbReference type="PANTHER" id="PTHR30335:SF0">
    <property type="entry name" value="ION-TRANSLOCATING OXIDOREDUCTASE COMPLEX SUBUNIT A"/>
    <property type="match status" value="1"/>
</dbReference>
<comment type="subunit">
    <text evidence="8">The complex is composed of six subunits: RnfA, RnfB, RnfC, RnfD, RnfE and RnfG.</text>
</comment>
<dbReference type="InterPro" id="IPR011293">
    <property type="entry name" value="Ion_transpt_RnfA/RsxA"/>
</dbReference>
<dbReference type="Pfam" id="PF02508">
    <property type="entry name" value="Rnf-Nqr"/>
    <property type="match status" value="1"/>
</dbReference>
<comment type="caution">
    <text evidence="9">The sequence shown here is derived from an EMBL/GenBank/DDBJ whole genome shotgun (WGS) entry which is preliminary data.</text>
</comment>
<evidence type="ECO:0000256" key="8">
    <source>
        <dbReference type="HAMAP-Rule" id="MF_00459"/>
    </source>
</evidence>
<feature type="transmembrane region" description="Helical" evidence="8">
    <location>
        <begin position="6"/>
        <end position="31"/>
    </location>
</feature>
<feature type="transmembrane region" description="Helical" evidence="8">
    <location>
        <begin position="103"/>
        <end position="122"/>
    </location>
</feature>
<dbReference type="Proteomes" id="UP000236151">
    <property type="component" value="Unassembled WGS sequence"/>
</dbReference>
<feature type="transmembrane region" description="Helical" evidence="8">
    <location>
        <begin position="134"/>
        <end position="151"/>
    </location>
</feature>
<comment type="similarity">
    <text evidence="8">Belongs to the NqrDE/RnfAE family.</text>
</comment>
<keyword evidence="10" id="KW-1185">Reference proteome</keyword>
<keyword evidence="6 8" id="KW-1133">Transmembrane helix</keyword>
<evidence type="ECO:0000313" key="10">
    <source>
        <dbReference type="Proteomes" id="UP000236151"/>
    </source>
</evidence>
<dbReference type="InterPro" id="IPR050133">
    <property type="entry name" value="NqrDE/RnfAE_oxidrdctase"/>
</dbReference>
<evidence type="ECO:0000313" key="9">
    <source>
        <dbReference type="EMBL" id="PNT97121.1"/>
    </source>
</evidence>
<evidence type="ECO:0000256" key="2">
    <source>
        <dbReference type="ARBA" id="ARBA00022448"/>
    </source>
</evidence>